<proteinExistence type="predicted"/>
<comment type="caution">
    <text evidence="1">The sequence shown here is derived from an EMBL/GenBank/DDBJ whole genome shotgun (WGS) entry which is preliminary data.</text>
</comment>
<dbReference type="Proteomes" id="UP000198211">
    <property type="component" value="Unassembled WGS sequence"/>
</dbReference>
<keyword evidence="2" id="KW-1185">Reference proteome</keyword>
<reference evidence="2" key="1">
    <citation type="submission" date="2017-03" db="EMBL/GenBank/DDBJ databases">
        <title>Phytopthora megakarya and P. palmivora, two closely related causual agents of cacao black pod achieved similar genome size and gene model numbers by different mechanisms.</title>
        <authorList>
            <person name="Ali S."/>
            <person name="Shao J."/>
            <person name="Larry D.J."/>
            <person name="Kronmiller B."/>
            <person name="Shen D."/>
            <person name="Strem M.D."/>
            <person name="Melnick R.L."/>
            <person name="Guiltinan M.J."/>
            <person name="Tyler B.M."/>
            <person name="Meinhardt L.W."/>
            <person name="Bailey B.A."/>
        </authorList>
    </citation>
    <scope>NUCLEOTIDE SEQUENCE [LARGE SCALE GENOMIC DNA]</scope>
    <source>
        <strain evidence="2">zdho120</strain>
    </source>
</reference>
<dbReference type="AlphaFoldDB" id="A0A225UNZ1"/>
<dbReference type="OrthoDB" id="129170at2759"/>
<sequence>RYVGIQVGSAVEPSYTWKVAGQQLETRLRLASQNVLTVDQRSLIASAIITPKLLYVARHAWPTTADVNAMNARIKNYVWHGQFTNDVQGARAWLDADLAALPRTNGGLAIPDLRTELYAMAAVTVSKWAELGTTQAHIVGDVLFHNTNAGVAPTVFITPEYTPPRSGGVRRRRTLWDTGRALLTEAGAPNPADAATPLRTGCSVAAFAVGGITATWTGDTLSADCSFLLTALATTDREENPLADGSLHLEWLPYAELDTLQITTMDGLRHSLSGACGGIGAPHTILRDIIRWRKVERNVIAFEFNNSTVPRAPSKEQAEILVLTLLMNLQAAPADHPVLASLCGCVTIEMVIQSDTAGTTSIDSVLALTTHLANFLKPNIIVKTVHPHPKLSRLVCLWAGRRRWTRHRREYKARIEEAKTRRGIEKLKSRRAQWAAHSQLQLKAWRNWSGYGSGE</sequence>
<evidence type="ECO:0000313" key="1">
    <source>
        <dbReference type="EMBL" id="OWY94824.1"/>
    </source>
</evidence>
<accession>A0A225UNZ1</accession>
<dbReference type="EMBL" id="NBNE01013780">
    <property type="protein sequence ID" value="OWY94824.1"/>
    <property type="molecule type" value="Genomic_DNA"/>
</dbReference>
<protein>
    <submittedName>
        <fullName evidence="1">Secreted peptide</fullName>
    </submittedName>
</protein>
<evidence type="ECO:0000313" key="2">
    <source>
        <dbReference type="Proteomes" id="UP000198211"/>
    </source>
</evidence>
<organism evidence="1 2">
    <name type="scientific">Phytophthora megakarya</name>
    <dbReference type="NCBI Taxonomy" id="4795"/>
    <lineage>
        <taxon>Eukaryota</taxon>
        <taxon>Sar</taxon>
        <taxon>Stramenopiles</taxon>
        <taxon>Oomycota</taxon>
        <taxon>Peronosporomycetes</taxon>
        <taxon>Peronosporales</taxon>
        <taxon>Peronosporaceae</taxon>
        <taxon>Phytophthora</taxon>
    </lineage>
</organism>
<gene>
    <name evidence="1" type="ORF">PHMEG_00035338</name>
</gene>
<feature type="non-terminal residue" evidence="1">
    <location>
        <position position="1"/>
    </location>
</feature>
<name>A0A225UNZ1_9STRA</name>